<comment type="caution">
    <text evidence="3">The sequence shown here is derived from an EMBL/GenBank/DDBJ whole genome shotgun (WGS) entry which is preliminary data.</text>
</comment>
<name>A0AAV9XHW4_9PEZI</name>
<reference evidence="3 4" key="1">
    <citation type="submission" date="2019-10" db="EMBL/GenBank/DDBJ databases">
        <authorList>
            <person name="Palmer J.M."/>
        </authorList>
    </citation>
    <scope>NUCLEOTIDE SEQUENCE [LARGE SCALE GENOMIC DNA]</scope>
    <source>
        <strain evidence="3 4">TWF694</strain>
    </source>
</reference>
<accession>A0AAV9XHW4</accession>
<dbReference type="Proteomes" id="UP001365542">
    <property type="component" value="Unassembled WGS sequence"/>
</dbReference>
<evidence type="ECO:0000256" key="1">
    <source>
        <dbReference type="SAM" id="MobiDB-lite"/>
    </source>
</evidence>
<dbReference type="EMBL" id="JAVHJO010000003">
    <property type="protein sequence ID" value="KAK6541365.1"/>
    <property type="molecule type" value="Genomic_DNA"/>
</dbReference>
<feature type="compositionally biased region" description="Low complexity" evidence="1">
    <location>
        <begin position="225"/>
        <end position="236"/>
    </location>
</feature>
<gene>
    <name evidence="3" type="ORF">TWF694_007178</name>
</gene>
<keyword evidence="4" id="KW-1185">Reference proteome</keyword>
<evidence type="ECO:0000313" key="3">
    <source>
        <dbReference type="EMBL" id="KAK6541365.1"/>
    </source>
</evidence>
<evidence type="ECO:0000313" key="4">
    <source>
        <dbReference type="Proteomes" id="UP001365542"/>
    </source>
</evidence>
<evidence type="ECO:0000259" key="2">
    <source>
        <dbReference type="Pfam" id="PF26131"/>
    </source>
</evidence>
<feature type="compositionally biased region" description="Basic and acidic residues" evidence="1">
    <location>
        <begin position="204"/>
        <end position="224"/>
    </location>
</feature>
<dbReference type="Pfam" id="PF26131">
    <property type="entry name" value="PAS-like"/>
    <property type="match status" value="1"/>
</dbReference>
<proteinExistence type="predicted"/>
<feature type="domain" description="PAS-like" evidence="2">
    <location>
        <begin position="18"/>
        <end position="144"/>
    </location>
</feature>
<dbReference type="AlphaFoldDB" id="A0AAV9XHW4"/>
<organism evidence="3 4">
    <name type="scientific">Orbilia ellipsospora</name>
    <dbReference type="NCBI Taxonomy" id="2528407"/>
    <lineage>
        <taxon>Eukaryota</taxon>
        <taxon>Fungi</taxon>
        <taxon>Dikarya</taxon>
        <taxon>Ascomycota</taxon>
        <taxon>Pezizomycotina</taxon>
        <taxon>Orbiliomycetes</taxon>
        <taxon>Orbiliales</taxon>
        <taxon>Orbiliaceae</taxon>
        <taxon>Orbilia</taxon>
    </lineage>
</organism>
<protein>
    <recommendedName>
        <fullName evidence="2">PAS-like domain-containing protein</fullName>
    </recommendedName>
</protein>
<sequence>MATTQHPGDDVSSIGWARDIADIKLLDSLAHDPKPAFLVRANPRPPCRPWPVTWFNKACHTRLSLARNTSISSAFSAHSPTSPLSLTHDDSISSYFNSLTTHLLSKYDHDFHIWLTDRLTYPEGGGSAPYFTCSKGIFWTTTTLDVGNDLQYLQLPGGPLSWKEPKLTPEERRKVESSVSDISAQTLNEDIRSLSISSYSTTRDSLKNSEGKRKLSEARKEDTASRAGSLAGSSSRYVGKFNNHLGSLIGLEPNPVSCYQDTSN</sequence>
<dbReference type="InterPro" id="IPR058846">
    <property type="entry name" value="PAS-like"/>
</dbReference>
<feature type="region of interest" description="Disordered" evidence="1">
    <location>
        <begin position="203"/>
        <end position="238"/>
    </location>
</feature>